<accession>C8V2V7</accession>
<dbReference type="HOGENOM" id="CLU_1906717_0_0_1"/>
<dbReference type="InParanoid" id="C8V2V7"/>
<evidence type="ECO:0000313" key="2">
    <source>
        <dbReference type="Proteomes" id="UP000000560"/>
    </source>
</evidence>
<organism evidence="1 2">
    <name type="scientific">Emericella nidulans (strain FGSC A4 / ATCC 38163 / CBS 112.46 / NRRL 194 / M139)</name>
    <name type="common">Aspergillus nidulans</name>
    <dbReference type="NCBI Taxonomy" id="227321"/>
    <lineage>
        <taxon>Eukaryota</taxon>
        <taxon>Fungi</taxon>
        <taxon>Dikarya</taxon>
        <taxon>Ascomycota</taxon>
        <taxon>Pezizomycotina</taxon>
        <taxon>Eurotiomycetes</taxon>
        <taxon>Eurotiomycetidae</taxon>
        <taxon>Eurotiales</taxon>
        <taxon>Aspergillaceae</taxon>
        <taxon>Aspergillus</taxon>
        <taxon>Aspergillus subgen. Nidulantes</taxon>
    </lineage>
</organism>
<dbReference type="AlphaFoldDB" id="C8V2V7"/>
<gene>
    <name evidence="1" type="ORF">ANIA_10774</name>
</gene>
<reference evidence="2" key="1">
    <citation type="journal article" date="2005" name="Nature">
        <title>Sequencing of Aspergillus nidulans and comparative analysis with A. fumigatus and A. oryzae.</title>
        <authorList>
            <person name="Galagan J.E."/>
            <person name="Calvo S.E."/>
            <person name="Cuomo C."/>
            <person name="Ma L.J."/>
            <person name="Wortman J.R."/>
            <person name="Batzoglou S."/>
            <person name="Lee S.I."/>
            <person name="Basturkmen M."/>
            <person name="Spevak C.C."/>
            <person name="Clutterbuck J."/>
            <person name="Kapitonov V."/>
            <person name="Jurka J."/>
            <person name="Scazzocchio C."/>
            <person name="Farman M."/>
            <person name="Butler J."/>
            <person name="Purcell S."/>
            <person name="Harris S."/>
            <person name="Braus G.H."/>
            <person name="Draht O."/>
            <person name="Busch S."/>
            <person name="D'Enfert C."/>
            <person name="Bouchier C."/>
            <person name="Goldman G.H."/>
            <person name="Bell-Pedersen D."/>
            <person name="Griffiths-Jones S."/>
            <person name="Doonan J.H."/>
            <person name="Yu J."/>
            <person name="Vienken K."/>
            <person name="Pain A."/>
            <person name="Freitag M."/>
            <person name="Selker E.U."/>
            <person name="Archer D.B."/>
            <person name="Penalva M.A."/>
            <person name="Oakley B.R."/>
            <person name="Momany M."/>
            <person name="Tanaka T."/>
            <person name="Kumagai T."/>
            <person name="Asai K."/>
            <person name="Machida M."/>
            <person name="Nierman W.C."/>
            <person name="Denning D.W."/>
            <person name="Caddick M."/>
            <person name="Hynes M."/>
            <person name="Paoletti M."/>
            <person name="Fischer R."/>
            <person name="Miller B."/>
            <person name="Dyer P."/>
            <person name="Sachs M.S."/>
            <person name="Osmani S.A."/>
            <person name="Birren B.W."/>
        </authorList>
    </citation>
    <scope>NUCLEOTIDE SEQUENCE [LARGE SCALE GENOMIC DNA]</scope>
    <source>
        <strain evidence="2">FGSC A4 / ATCC 38163 / CBS 112.46 / NRRL 194 / M139</strain>
    </source>
</reference>
<dbReference type="RefSeq" id="XP_050467019.1">
    <property type="nucleotide sequence ID" value="XM_050612121.1"/>
</dbReference>
<dbReference type="GeneID" id="74896595"/>
<sequence length="133" mass="14989">MNSILMQGLKPLRFLTESTPGSVFSRLASGFRAFPEPPAPGVPATHSYPSTSIPFCRCPRPQRFEQSPQPRYWNPRVEKALPCSWTPPYCVQSAPRLLPVDPRTHCLVPLRPLPRFQRSHVAPSVHWRPGALP</sequence>
<dbReference type="Proteomes" id="UP000000560">
    <property type="component" value="Chromosome I"/>
</dbReference>
<name>C8V2V7_EMENI</name>
<protein>
    <submittedName>
        <fullName evidence="1">Uncharacterized protein</fullName>
    </submittedName>
</protein>
<reference evidence="2" key="2">
    <citation type="journal article" date="2009" name="Fungal Genet. Biol.">
        <title>The 2008 update of the Aspergillus nidulans genome annotation: a community effort.</title>
        <authorList>
            <person name="Wortman J.R."/>
            <person name="Gilsenan J.M."/>
            <person name="Joardar V."/>
            <person name="Deegan J."/>
            <person name="Clutterbuck J."/>
            <person name="Andersen M.R."/>
            <person name="Archer D."/>
            <person name="Bencina M."/>
            <person name="Braus G."/>
            <person name="Coutinho P."/>
            <person name="von Dohren H."/>
            <person name="Doonan J."/>
            <person name="Driessen A.J."/>
            <person name="Durek P."/>
            <person name="Espeso E."/>
            <person name="Fekete E."/>
            <person name="Flipphi M."/>
            <person name="Estrada C.G."/>
            <person name="Geysens S."/>
            <person name="Goldman G."/>
            <person name="de Groot P.W."/>
            <person name="Hansen K."/>
            <person name="Harris S.D."/>
            <person name="Heinekamp T."/>
            <person name="Helmstaedt K."/>
            <person name="Henrissat B."/>
            <person name="Hofmann G."/>
            <person name="Homan T."/>
            <person name="Horio T."/>
            <person name="Horiuchi H."/>
            <person name="James S."/>
            <person name="Jones M."/>
            <person name="Karaffa L."/>
            <person name="Karanyi Z."/>
            <person name="Kato M."/>
            <person name="Keller N."/>
            <person name="Kelly D.E."/>
            <person name="Kiel J.A."/>
            <person name="Kim J.M."/>
            <person name="van der Klei I.J."/>
            <person name="Klis F.M."/>
            <person name="Kovalchuk A."/>
            <person name="Krasevec N."/>
            <person name="Kubicek C.P."/>
            <person name="Liu B."/>
            <person name="Maccabe A."/>
            <person name="Meyer V."/>
            <person name="Mirabito P."/>
            <person name="Miskei M."/>
            <person name="Mos M."/>
            <person name="Mullins J."/>
            <person name="Nelson D.R."/>
            <person name="Nielsen J."/>
            <person name="Oakley B.R."/>
            <person name="Osmani S.A."/>
            <person name="Pakula T."/>
            <person name="Paszewski A."/>
            <person name="Paulsen I."/>
            <person name="Pilsyk S."/>
            <person name="Pocsi I."/>
            <person name="Punt P.J."/>
            <person name="Ram A.F."/>
            <person name="Ren Q."/>
            <person name="Robellet X."/>
            <person name="Robson G."/>
            <person name="Seiboth B."/>
            <person name="van Solingen P."/>
            <person name="Specht T."/>
            <person name="Sun J."/>
            <person name="Taheri-Talesh N."/>
            <person name="Takeshita N."/>
            <person name="Ussery D."/>
            <person name="vanKuyk P.A."/>
            <person name="Visser H."/>
            <person name="van de Vondervoort P.J."/>
            <person name="de Vries R.P."/>
            <person name="Walton J."/>
            <person name="Xiang X."/>
            <person name="Xiong Y."/>
            <person name="Zeng A.P."/>
            <person name="Brandt B.W."/>
            <person name="Cornell M.J."/>
            <person name="van den Hondel C.A."/>
            <person name="Visser J."/>
            <person name="Oliver S.G."/>
            <person name="Turner G."/>
        </authorList>
    </citation>
    <scope>GENOME REANNOTATION</scope>
    <source>
        <strain evidence="2">FGSC A4 / ATCC 38163 / CBS 112.46 / NRRL 194 / M139</strain>
    </source>
</reference>
<dbReference type="KEGG" id="ani:ANIA_10774"/>
<keyword evidence="2" id="KW-1185">Reference proteome</keyword>
<dbReference type="EMBL" id="BN001301">
    <property type="protein sequence ID" value="CBF70296.1"/>
    <property type="molecule type" value="Genomic_DNA"/>
</dbReference>
<proteinExistence type="predicted"/>
<dbReference type="OrthoDB" id="666972at2759"/>
<evidence type="ECO:0000313" key="1">
    <source>
        <dbReference type="EMBL" id="CBF70296.1"/>
    </source>
</evidence>